<dbReference type="OrthoDB" id="280278at2"/>
<dbReference type="EMBL" id="FQUM01000002">
    <property type="protein sequence ID" value="SHE78375.1"/>
    <property type="molecule type" value="Genomic_DNA"/>
</dbReference>
<dbReference type="RefSeq" id="WP_139249622.1">
    <property type="nucleotide sequence ID" value="NZ_FQUM01000002.1"/>
</dbReference>
<dbReference type="Gene3D" id="3.30.420.130">
    <property type="entry name" value="Dinitrogenase iron-molybdenum cofactor biosynthesis domain"/>
    <property type="match status" value="1"/>
</dbReference>
<keyword evidence="3" id="KW-1185">Reference proteome</keyword>
<name>A0A1M4WB29_9BACT</name>
<sequence length="118" mass="13447">MKKRVAIPVTNGQLSEYFGECNHYEIFEIDGKLVGKKEERFPAGTVAAELPEWLEKKGITDVIVYRVNSKIIKLFASKKVNLFVGVPIDSPQKLIENYLQGKLESDEKIIREITYSTI</sequence>
<evidence type="ECO:0000313" key="3">
    <source>
        <dbReference type="Proteomes" id="UP000184164"/>
    </source>
</evidence>
<dbReference type="Proteomes" id="UP000184164">
    <property type="component" value="Unassembled WGS sequence"/>
</dbReference>
<dbReference type="InterPro" id="IPR036105">
    <property type="entry name" value="DiNase_FeMo-co_biosyn_sf"/>
</dbReference>
<dbReference type="STRING" id="1484053.SAMN05444274_102386"/>
<proteinExistence type="predicted"/>
<dbReference type="Pfam" id="PF02579">
    <property type="entry name" value="Nitro_FeMo-Co"/>
    <property type="match status" value="1"/>
</dbReference>
<evidence type="ECO:0000313" key="2">
    <source>
        <dbReference type="EMBL" id="SHE78375.1"/>
    </source>
</evidence>
<evidence type="ECO:0000259" key="1">
    <source>
        <dbReference type="Pfam" id="PF02579"/>
    </source>
</evidence>
<accession>A0A1M4WB29</accession>
<dbReference type="InterPro" id="IPR003731">
    <property type="entry name" value="Di-Nase_FeMo-co_biosynth"/>
</dbReference>
<reference evidence="2 3" key="1">
    <citation type="submission" date="2016-11" db="EMBL/GenBank/DDBJ databases">
        <authorList>
            <person name="Jaros S."/>
            <person name="Januszkiewicz K."/>
            <person name="Wedrychowicz H."/>
        </authorList>
    </citation>
    <scope>NUCLEOTIDE SEQUENCE [LARGE SCALE GENOMIC DNA]</scope>
    <source>
        <strain evidence="2 3">DSM 26910</strain>
    </source>
</reference>
<organism evidence="2 3">
    <name type="scientific">Mariniphaga anaerophila</name>
    <dbReference type="NCBI Taxonomy" id="1484053"/>
    <lineage>
        <taxon>Bacteria</taxon>
        <taxon>Pseudomonadati</taxon>
        <taxon>Bacteroidota</taxon>
        <taxon>Bacteroidia</taxon>
        <taxon>Marinilabiliales</taxon>
        <taxon>Prolixibacteraceae</taxon>
        <taxon>Mariniphaga</taxon>
    </lineage>
</organism>
<dbReference type="SUPFAM" id="SSF53146">
    <property type="entry name" value="Nitrogenase accessory factor-like"/>
    <property type="match status" value="1"/>
</dbReference>
<dbReference type="AlphaFoldDB" id="A0A1M4WB29"/>
<protein>
    <submittedName>
        <fullName evidence="2">Predicted Fe-Mo cluster-binding protein, NifX family</fullName>
    </submittedName>
</protein>
<gene>
    <name evidence="2" type="ORF">SAMN05444274_102386</name>
</gene>
<feature type="domain" description="Dinitrogenase iron-molybdenum cofactor biosynthesis" evidence="1">
    <location>
        <begin position="11"/>
        <end position="99"/>
    </location>
</feature>